<evidence type="ECO:0000256" key="1">
    <source>
        <dbReference type="ARBA" id="ARBA00001947"/>
    </source>
</evidence>
<dbReference type="PANTHER" id="PTHR21666:SF288">
    <property type="entry name" value="CELL DIVISION PROTEIN YTFB"/>
    <property type="match status" value="1"/>
</dbReference>
<evidence type="ECO:0000256" key="2">
    <source>
        <dbReference type="ARBA" id="ARBA00022670"/>
    </source>
</evidence>
<keyword evidence="2" id="KW-0645">Protease</keyword>
<dbReference type="GO" id="GO:0004222">
    <property type="term" value="F:metalloendopeptidase activity"/>
    <property type="evidence" value="ECO:0007669"/>
    <property type="project" value="TreeGrafter"/>
</dbReference>
<dbReference type="SUPFAM" id="SSF51261">
    <property type="entry name" value="Duplicated hybrid motif"/>
    <property type="match status" value="1"/>
</dbReference>
<dbReference type="Gene3D" id="3.10.450.350">
    <property type="match status" value="2"/>
</dbReference>
<protein>
    <submittedName>
        <fullName evidence="8">M23 family peptidase</fullName>
    </submittedName>
</protein>
<dbReference type="Gene3D" id="2.70.70.10">
    <property type="entry name" value="Glucose Permease (Domain IIA)"/>
    <property type="match status" value="1"/>
</dbReference>
<organism evidence="8 9">
    <name type="scientific">Prosthecochloris vibrioformis</name>
    <name type="common">Chlorobium vibrioforme</name>
    <dbReference type="NCBI Taxonomy" id="1098"/>
    <lineage>
        <taxon>Bacteria</taxon>
        <taxon>Pseudomonadati</taxon>
        <taxon>Chlorobiota</taxon>
        <taxon>Chlorobiia</taxon>
        <taxon>Chlorobiales</taxon>
        <taxon>Chlorobiaceae</taxon>
        <taxon>Prosthecochloris</taxon>
    </lineage>
</organism>
<evidence type="ECO:0000259" key="7">
    <source>
        <dbReference type="PROSITE" id="PS51782"/>
    </source>
</evidence>
<evidence type="ECO:0000256" key="4">
    <source>
        <dbReference type="ARBA" id="ARBA00022801"/>
    </source>
</evidence>
<dbReference type="InterPro" id="IPR050570">
    <property type="entry name" value="Cell_wall_metabolism_enzyme"/>
</dbReference>
<dbReference type="Pfam" id="PF01551">
    <property type="entry name" value="Peptidase_M23"/>
    <property type="match status" value="1"/>
</dbReference>
<dbReference type="PROSITE" id="PS51782">
    <property type="entry name" value="LYSM"/>
    <property type="match status" value="1"/>
</dbReference>
<feature type="domain" description="LysM" evidence="7">
    <location>
        <begin position="75"/>
        <end position="123"/>
    </location>
</feature>
<proteinExistence type="predicted"/>
<dbReference type="GO" id="GO:0046872">
    <property type="term" value="F:metal ion binding"/>
    <property type="evidence" value="ECO:0007669"/>
    <property type="project" value="UniProtKB-KW"/>
</dbReference>
<evidence type="ECO:0000313" key="8">
    <source>
        <dbReference type="EMBL" id="TNJ37847.1"/>
    </source>
</evidence>
<dbReference type="RefSeq" id="WP_139626074.1">
    <property type="nucleotide sequence ID" value="NZ_VDCI01000001.1"/>
</dbReference>
<dbReference type="AlphaFoldDB" id="A0A5C4S408"/>
<keyword evidence="4" id="KW-0378">Hydrolase</keyword>
<reference evidence="8 9" key="1">
    <citation type="submission" date="2019-05" db="EMBL/GenBank/DDBJ databases">
        <title>Draft Whole-Genome sequence of the green sulfur bacterium Prosthecochloris vibrioformis DSM 260.</title>
        <authorList>
            <person name="Meyer T.E."/>
            <person name="Kyndt J.A."/>
        </authorList>
    </citation>
    <scope>NUCLEOTIDE SEQUENCE [LARGE SCALE GENOMIC DNA]</scope>
    <source>
        <strain evidence="8 9">DSM 260</strain>
    </source>
</reference>
<dbReference type="PANTHER" id="PTHR21666">
    <property type="entry name" value="PEPTIDASE-RELATED"/>
    <property type="match status" value="1"/>
</dbReference>
<keyword evidence="3" id="KW-0479">Metal-binding</keyword>
<dbReference type="EMBL" id="VDCI01000001">
    <property type="protein sequence ID" value="TNJ37847.1"/>
    <property type="molecule type" value="Genomic_DNA"/>
</dbReference>
<comment type="cofactor">
    <cofactor evidence="1">
        <name>Zn(2+)</name>
        <dbReference type="ChEBI" id="CHEBI:29105"/>
    </cofactor>
</comment>
<dbReference type="Proteomes" id="UP000309544">
    <property type="component" value="Unassembled WGS sequence"/>
</dbReference>
<name>A0A5C4S408_PROVB</name>
<dbReference type="InterPro" id="IPR018392">
    <property type="entry name" value="LysM"/>
</dbReference>
<evidence type="ECO:0000313" key="9">
    <source>
        <dbReference type="Proteomes" id="UP000309544"/>
    </source>
</evidence>
<keyword evidence="6" id="KW-0482">Metalloprotease</keyword>
<accession>A0A5C4S408</accession>
<keyword evidence="9" id="KW-1185">Reference proteome</keyword>
<dbReference type="GO" id="GO:0006508">
    <property type="term" value="P:proteolysis"/>
    <property type="evidence" value="ECO:0007669"/>
    <property type="project" value="UniProtKB-KW"/>
</dbReference>
<comment type="caution">
    <text evidence="8">The sequence shown here is derived from an EMBL/GenBank/DDBJ whole genome shotgun (WGS) entry which is preliminary data.</text>
</comment>
<dbReference type="InterPro" id="IPR011055">
    <property type="entry name" value="Dup_hybrid_motif"/>
</dbReference>
<evidence type="ECO:0000256" key="6">
    <source>
        <dbReference type="ARBA" id="ARBA00023049"/>
    </source>
</evidence>
<evidence type="ECO:0000256" key="3">
    <source>
        <dbReference type="ARBA" id="ARBA00022723"/>
    </source>
</evidence>
<keyword evidence="5" id="KW-0862">Zinc</keyword>
<dbReference type="InterPro" id="IPR016047">
    <property type="entry name" value="M23ase_b-sheet_dom"/>
</dbReference>
<gene>
    <name evidence="8" type="ORF">FGF68_01325</name>
</gene>
<evidence type="ECO:0000256" key="5">
    <source>
        <dbReference type="ARBA" id="ARBA00022833"/>
    </source>
</evidence>
<dbReference type="CDD" id="cd12797">
    <property type="entry name" value="M23_peptidase"/>
    <property type="match status" value="1"/>
</dbReference>
<sequence>MKYDNTPQSEHKTKLRLKPLLTALTVTAVLGTVLAYTGGIFEPLTRNYGDELGVIEATEPVEIEQGETPEKIDIAENSVKRGESLYVILTRNGITPAEVSTLARRLRSEFSLRNLHPGQRYQIEKDLDGRFMRFALMRTKTTRLNLEKSRESGEFHIWNEVLEYDTRVASISGLITSSLSDALQEHDRYTLITPLQNLFTWKINFSRDIRPGTTYKILFEEQWLDNELASTGNILAAEISIGGNETISAYRFTDAKGSTGYYDENGKSLNGFFLSSPCNYSRVSSSYGYRTHPILRKRHFHGGVDLAAPTGTPVYAVADGKIVFRGIKGAAGKMVTIDHPRGYHTKYLHLSRFASGARYGSRVQQGDIIGYVGTTGRSTGPHLDFRVVHNGKLQNPLKTLRSSGATKAVAPEDMQEFLAHVSSFRSQLDEERIFVADASKVMRASQTLF</sequence>